<dbReference type="PATRIC" id="fig|1423743.5.peg.423"/>
<dbReference type="EMBL" id="AZFY01000096">
    <property type="protein sequence ID" value="KRM07452.1"/>
    <property type="molecule type" value="Genomic_DNA"/>
</dbReference>
<accession>A0A0R1VZT5</accession>
<gene>
    <name evidence="1" type="ORF">FD41_GL000409</name>
</gene>
<dbReference type="AlphaFoldDB" id="A0A0R1VZT5"/>
<organism evidence="1 2">
    <name type="scientific">Lentilactobacillus farraginis DSM 18382 = JCM 14108</name>
    <dbReference type="NCBI Taxonomy" id="1423743"/>
    <lineage>
        <taxon>Bacteria</taxon>
        <taxon>Bacillati</taxon>
        <taxon>Bacillota</taxon>
        <taxon>Bacilli</taxon>
        <taxon>Lactobacillales</taxon>
        <taxon>Lactobacillaceae</taxon>
        <taxon>Lentilactobacillus</taxon>
    </lineage>
</organism>
<comment type="caution">
    <text evidence="1">The sequence shown here is derived from an EMBL/GenBank/DDBJ whole genome shotgun (WGS) entry which is preliminary data.</text>
</comment>
<keyword evidence="2" id="KW-1185">Reference proteome</keyword>
<name>A0A0R1VZT5_9LACO</name>
<evidence type="ECO:0000313" key="1">
    <source>
        <dbReference type="EMBL" id="KRM07452.1"/>
    </source>
</evidence>
<protein>
    <submittedName>
        <fullName evidence="1">Uncharacterized protein</fullName>
    </submittedName>
</protein>
<dbReference type="Proteomes" id="UP000051966">
    <property type="component" value="Unassembled WGS sequence"/>
</dbReference>
<sequence>MRKLGEFRLNNQESDFQNVFEFPDFVEMRPVLRDAVRSAARESFERPELPVKVERATTALEEQLERETRKYERQMGVYPNQTTELNALVRLYTHILQIISRATDITPELEDIIYAVNQTRLSLIQLPKLVGVGELYREDRDQELIPDTFYDYVTTYLVKPYLIDPSGQIVPANVQKAGRQLVVKMTTYAYRDWDAYLTHEYDEQHIVKNRRGLTNDAYYQQLEAVELKYADKVYSKVLADVYQAFKRILIPAYTKQFEIMTTPLSPILRKAPQVKQQLDQIIRQAFHVDAAGVEHVMDNQIQAIKNKYQFYRENFT</sequence>
<reference evidence="1 2" key="1">
    <citation type="journal article" date="2015" name="Genome Announc.">
        <title>Expanding the biotechnology potential of lactobacilli through comparative genomics of 213 strains and associated genera.</title>
        <authorList>
            <person name="Sun Z."/>
            <person name="Harris H.M."/>
            <person name="McCann A."/>
            <person name="Guo C."/>
            <person name="Argimon S."/>
            <person name="Zhang W."/>
            <person name="Yang X."/>
            <person name="Jeffery I.B."/>
            <person name="Cooney J.C."/>
            <person name="Kagawa T.F."/>
            <person name="Liu W."/>
            <person name="Song Y."/>
            <person name="Salvetti E."/>
            <person name="Wrobel A."/>
            <person name="Rasinkangas P."/>
            <person name="Parkhill J."/>
            <person name="Rea M.C."/>
            <person name="O'Sullivan O."/>
            <person name="Ritari J."/>
            <person name="Douillard F.P."/>
            <person name="Paul Ross R."/>
            <person name="Yang R."/>
            <person name="Briner A.E."/>
            <person name="Felis G.E."/>
            <person name="de Vos W.M."/>
            <person name="Barrangou R."/>
            <person name="Klaenhammer T.R."/>
            <person name="Caufield P.W."/>
            <person name="Cui Y."/>
            <person name="Zhang H."/>
            <person name="O'Toole P.W."/>
        </authorList>
    </citation>
    <scope>NUCLEOTIDE SEQUENCE [LARGE SCALE GENOMIC DNA]</scope>
    <source>
        <strain evidence="1 2">DSM 18382</strain>
    </source>
</reference>
<proteinExistence type="predicted"/>
<evidence type="ECO:0000313" key="2">
    <source>
        <dbReference type="Proteomes" id="UP000051966"/>
    </source>
</evidence>